<organism evidence="1 2">
    <name type="scientific">Apiospora kogelbergensis</name>
    <dbReference type="NCBI Taxonomy" id="1337665"/>
    <lineage>
        <taxon>Eukaryota</taxon>
        <taxon>Fungi</taxon>
        <taxon>Dikarya</taxon>
        <taxon>Ascomycota</taxon>
        <taxon>Pezizomycotina</taxon>
        <taxon>Sordariomycetes</taxon>
        <taxon>Xylariomycetidae</taxon>
        <taxon>Amphisphaeriales</taxon>
        <taxon>Apiosporaceae</taxon>
        <taxon>Apiospora</taxon>
    </lineage>
</organism>
<accession>A0AAW0QQQ6</accession>
<comment type="caution">
    <text evidence="1">The sequence shown here is derived from an EMBL/GenBank/DDBJ whole genome shotgun (WGS) entry which is preliminary data.</text>
</comment>
<dbReference type="EMBL" id="JAQQWP010000006">
    <property type="protein sequence ID" value="KAK8114355.1"/>
    <property type="molecule type" value="Genomic_DNA"/>
</dbReference>
<keyword evidence="2" id="KW-1185">Reference proteome</keyword>
<name>A0AAW0QQQ6_9PEZI</name>
<protein>
    <recommendedName>
        <fullName evidence="3">SMP-30/Gluconolactonase/LRE-like region domain-containing protein</fullName>
    </recommendedName>
</protein>
<sequence length="64" mass="6796">MGSIYVVDASGIPQAWIVSGTDAINSTNCCFDGPGNKSLYITDSMEGNVQKVERHCVGAKSERS</sequence>
<evidence type="ECO:0000313" key="1">
    <source>
        <dbReference type="EMBL" id="KAK8114355.1"/>
    </source>
</evidence>
<dbReference type="Gene3D" id="2.120.10.30">
    <property type="entry name" value="TolB, C-terminal domain"/>
    <property type="match status" value="1"/>
</dbReference>
<reference evidence="1 2" key="1">
    <citation type="submission" date="2023-01" db="EMBL/GenBank/DDBJ databases">
        <title>Analysis of 21 Apiospora genomes using comparative genomics revels a genus with tremendous synthesis potential of carbohydrate active enzymes and secondary metabolites.</title>
        <authorList>
            <person name="Sorensen T."/>
        </authorList>
    </citation>
    <scope>NUCLEOTIDE SEQUENCE [LARGE SCALE GENOMIC DNA]</scope>
    <source>
        <strain evidence="1 2">CBS 117206</strain>
    </source>
</reference>
<proteinExistence type="predicted"/>
<dbReference type="InterPro" id="IPR011042">
    <property type="entry name" value="6-blade_b-propeller_TolB-like"/>
</dbReference>
<dbReference type="SUPFAM" id="SSF63829">
    <property type="entry name" value="Calcium-dependent phosphotriesterase"/>
    <property type="match status" value="1"/>
</dbReference>
<evidence type="ECO:0000313" key="2">
    <source>
        <dbReference type="Proteomes" id="UP001392437"/>
    </source>
</evidence>
<dbReference type="AlphaFoldDB" id="A0AAW0QQQ6"/>
<gene>
    <name evidence="1" type="ORF">PG999_006424</name>
</gene>
<evidence type="ECO:0008006" key="3">
    <source>
        <dbReference type="Google" id="ProtNLM"/>
    </source>
</evidence>
<dbReference type="Proteomes" id="UP001392437">
    <property type="component" value="Unassembled WGS sequence"/>
</dbReference>